<feature type="compositionally biased region" description="Low complexity" evidence="10">
    <location>
        <begin position="273"/>
        <end position="291"/>
    </location>
</feature>
<dbReference type="Pfam" id="PF22669">
    <property type="entry name" value="Exo_endo_phos2"/>
    <property type="match status" value="1"/>
</dbReference>
<dbReference type="SMART" id="SM00128">
    <property type="entry name" value="IPPc"/>
    <property type="match status" value="1"/>
</dbReference>
<dbReference type="EnsemblMetazoa" id="CLYHEMT019151.1">
    <property type="protein sequence ID" value="CLYHEMP019151.1"/>
    <property type="gene ID" value="CLYHEMG019151"/>
</dbReference>
<reference evidence="12" key="1">
    <citation type="submission" date="2021-01" db="UniProtKB">
        <authorList>
            <consortium name="EnsemblMetazoa"/>
        </authorList>
    </citation>
    <scope>IDENTIFICATION</scope>
</reference>
<dbReference type="InterPro" id="IPR013783">
    <property type="entry name" value="Ig-like_fold"/>
</dbReference>
<evidence type="ECO:0000256" key="1">
    <source>
        <dbReference type="ARBA" id="ARBA00004146"/>
    </source>
</evidence>
<dbReference type="CDD" id="cd04380">
    <property type="entry name" value="RhoGAP_OCRL1"/>
    <property type="match status" value="1"/>
</dbReference>
<accession>A0A7M5X824</accession>
<evidence type="ECO:0000256" key="5">
    <source>
        <dbReference type="ARBA" id="ARBA00022753"/>
    </source>
</evidence>
<feature type="region of interest" description="Disordered" evidence="10">
    <location>
        <begin position="203"/>
        <end position="226"/>
    </location>
</feature>
<keyword evidence="13" id="KW-1185">Reference proteome</keyword>
<dbReference type="SMART" id="SM00324">
    <property type="entry name" value="RhoGAP"/>
    <property type="match status" value="1"/>
</dbReference>
<evidence type="ECO:0000313" key="12">
    <source>
        <dbReference type="EnsemblMetazoa" id="CLYHEMP019151.1"/>
    </source>
</evidence>
<feature type="domain" description="Rho-GAP" evidence="11">
    <location>
        <begin position="840"/>
        <end position="1024"/>
    </location>
</feature>
<dbReference type="OrthoDB" id="7862313at2759"/>
<evidence type="ECO:0000256" key="6">
    <source>
        <dbReference type="ARBA" id="ARBA00022801"/>
    </source>
</evidence>
<dbReference type="PANTHER" id="PTHR11200:SF300">
    <property type="entry name" value="TYPE II INOSITOL 1,4,5-TRISPHOSPHATE 5-PHOSPHATASE"/>
    <property type="match status" value="1"/>
</dbReference>
<dbReference type="InterPro" id="IPR047078">
    <property type="entry name" value="RhoGAP_OCRL1"/>
</dbReference>
<dbReference type="GO" id="GO:0030670">
    <property type="term" value="C:phagocytic vesicle membrane"/>
    <property type="evidence" value="ECO:0007669"/>
    <property type="project" value="UniProtKB-SubCell"/>
</dbReference>
<keyword evidence="6" id="KW-0378">Hydrolase</keyword>
<dbReference type="Gene3D" id="1.10.555.10">
    <property type="entry name" value="Rho GTPase activation protein"/>
    <property type="match status" value="1"/>
</dbReference>
<name>A0A7M5X824_9CNID</name>
<evidence type="ECO:0000259" key="11">
    <source>
        <dbReference type="PROSITE" id="PS50238"/>
    </source>
</evidence>
<evidence type="ECO:0000256" key="10">
    <source>
        <dbReference type="SAM" id="MobiDB-lite"/>
    </source>
</evidence>
<dbReference type="EC" id="3.1.3.36" evidence="4"/>
<sequence>MALTNKIQPLLPNDESCRNCVEGSLVSGWTRVPHLFAIVRSSLNNHGLVIFSYPGIGSSEVTVRPIDAVPFDKNFKFMLLNTTQVSATHKEFQLQLTSGVKVYVAEFTNTEATEKFIMLITQLVSENSSSPQYDWLKKYTAKEDAKIENWPLSELAKTANNPTDPLQYTPLAFDADDDILSFDPLAPPKKLIDPLTAAALERDKQQQDAIDGGVNEPLDLSDFDPLTQNDVKKENKMSAELLRRSREVVSNRALAGKSWLERTFTQGLQLNETTKGSSTTPTVTTPTATTTYEERNSSKPSDESSDEPYDEIDNLDVINARNENMPETPPPVLGTRNSSIFKGMRARENYIKIHLTAREKEFTELHPMTIFVGTWNVNGQLATETLVPWLRDVSTPPDVYAIGFQELDLSAEALVFNDSSRERSWLDAIENGLPTSAHYFRLRVIRLVGMMLVVYIQQKHEQQVYDAEAEHNGTGIMGMMGNKGGVSVRFQLHNSSICFVNSHLAAHLAEFERRNQDYREVYSKLKFTLFQPPLSIGDHDMIFWLGDLNYRFDDLEPDQVKGLIEKQNFEKLLAYDQLQKQRKLEKCFNGFDEGPLNFSPTYKYDPGTDNWDTSEKGRAPAWCDRVLWKGKNIQQLAYRSHPLLKLSDHKPVSGLFSVGIKVVDKAKERRVFEEIVRKLDKRENDSLPQVKLDKHEFQFGDITFMEEKTHTLPIINCGQSPVEFEFIPKLDETEVCKPWLKINPQCGFIYPGDFFEIELTISVDKLSAPMVTIGNCKLDEILVLHLVDGKDFFVPINGTYLPSVFGSSLEALARIYGPIRQVPMDSLIRLENKASTFDKIDIQGFDQTEPLDLPKELWLLVDHIHKHGMKVENILLQSGTDVEIVRIRHHLDNGVGGKIPGSLYSIGEALLLFLEALPEPVIPYKFHQRCHDASNNYVLCKQIITQLPECHANVFRYLTSFLRELLRHSLDNKLDARMLATVFGSILLRPPLEHGKNLSKRAVSQIAQKKARFVFHFLINDFRE</sequence>
<dbReference type="AlphaFoldDB" id="A0A7M5X824"/>
<evidence type="ECO:0000256" key="7">
    <source>
        <dbReference type="ARBA" id="ARBA00023098"/>
    </source>
</evidence>
<dbReference type="InterPro" id="IPR048869">
    <property type="entry name" value="OCRL-1_2_ASH"/>
</dbReference>
<dbReference type="GO" id="GO:0046856">
    <property type="term" value="P:phosphatidylinositol dephosphorylation"/>
    <property type="evidence" value="ECO:0007669"/>
    <property type="project" value="InterPro"/>
</dbReference>
<dbReference type="InterPro" id="IPR000300">
    <property type="entry name" value="IPPc"/>
</dbReference>
<dbReference type="GeneID" id="136801281"/>
<protein>
    <recommendedName>
        <fullName evidence="4">phosphoinositide 5-phosphatase</fullName>
        <ecNumber evidence="4">3.1.3.36</ecNumber>
    </recommendedName>
</protein>
<dbReference type="InterPro" id="IPR037793">
    <property type="entry name" value="OCRL1/INPP5B_INPP5c"/>
</dbReference>
<evidence type="ECO:0000256" key="9">
    <source>
        <dbReference type="ARBA" id="ARBA00023329"/>
    </source>
</evidence>
<evidence type="ECO:0000256" key="2">
    <source>
        <dbReference type="ARBA" id="ARBA00004580"/>
    </source>
</evidence>
<keyword evidence="7" id="KW-0443">Lipid metabolism</keyword>
<keyword evidence="5" id="KW-0967">Endosome</keyword>
<evidence type="ECO:0000256" key="3">
    <source>
        <dbReference type="ARBA" id="ARBA00005910"/>
    </source>
</evidence>
<keyword evidence="8" id="KW-0472">Membrane</keyword>
<dbReference type="Gene3D" id="3.60.10.10">
    <property type="entry name" value="Endonuclease/exonuclease/phosphatase"/>
    <property type="match status" value="1"/>
</dbReference>
<dbReference type="InterPro" id="IPR046985">
    <property type="entry name" value="IP5"/>
</dbReference>
<dbReference type="FunFam" id="3.60.10.10:FF:000004">
    <property type="entry name" value="Type II inositol 1,4,5-trisphosphate 5-phosphatase"/>
    <property type="match status" value="1"/>
</dbReference>
<dbReference type="Pfam" id="PF21310">
    <property type="entry name" value="OCRL-like_ASH"/>
    <property type="match status" value="1"/>
</dbReference>
<dbReference type="FunFam" id="2.60.40.10:FF:000132">
    <property type="entry name" value="Inositol polyphosphate 5-phosphatase OCRL-1 isoform b"/>
    <property type="match status" value="1"/>
</dbReference>
<keyword evidence="9" id="KW-0968">Cytoplasmic vesicle</keyword>
<feature type="compositionally biased region" description="Basic and acidic residues" evidence="10">
    <location>
        <begin position="292"/>
        <end position="302"/>
    </location>
</feature>
<evidence type="ECO:0000313" key="13">
    <source>
        <dbReference type="Proteomes" id="UP000594262"/>
    </source>
</evidence>
<dbReference type="GO" id="GO:0052745">
    <property type="term" value="F:inositol phosphate phosphatase activity"/>
    <property type="evidence" value="ECO:0007669"/>
    <property type="project" value="InterPro"/>
</dbReference>
<comment type="subcellular location">
    <subcellularLocation>
        <location evidence="2">Cytoplasmic vesicle</location>
        <location evidence="2">Phagosome membrane</location>
    </subcellularLocation>
    <subcellularLocation>
        <location evidence="1">Early endosome membrane</location>
    </subcellularLocation>
</comment>
<dbReference type="RefSeq" id="XP_066914009.1">
    <property type="nucleotide sequence ID" value="XM_067057908.1"/>
</dbReference>
<evidence type="ECO:0000256" key="4">
    <source>
        <dbReference type="ARBA" id="ARBA00013044"/>
    </source>
</evidence>
<dbReference type="GO" id="GO:0031901">
    <property type="term" value="C:early endosome membrane"/>
    <property type="evidence" value="ECO:0007669"/>
    <property type="project" value="UniProtKB-SubCell"/>
</dbReference>
<dbReference type="PANTHER" id="PTHR11200">
    <property type="entry name" value="INOSITOL 5-PHOSPHATASE"/>
    <property type="match status" value="1"/>
</dbReference>
<dbReference type="Gene3D" id="2.30.29.110">
    <property type="match status" value="1"/>
</dbReference>
<dbReference type="InterPro" id="IPR036691">
    <property type="entry name" value="Endo/exonu/phosph_ase_sf"/>
</dbReference>
<comment type="similarity">
    <text evidence="3">Belongs to the inositol 1,4,5-trisphosphate 5-phosphatase type II family.</text>
</comment>
<proteinExistence type="inferred from homology"/>
<dbReference type="CDD" id="cd09093">
    <property type="entry name" value="INPP5c_INPP5B"/>
    <property type="match status" value="1"/>
</dbReference>
<dbReference type="SUPFAM" id="SSF48350">
    <property type="entry name" value="GTPase activation domain, GAP"/>
    <property type="match status" value="1"/>
</dbReference>
<dbReference type="GO" id="GO:0004439">
    <property type="term" value="F:phosphatidylinositol-4,5-bisphosphate 5-phosphatase activity"/>
    <property type="evidence" value="ECO:0007669"/>
    <property type="project" value="UniProtKB-EC"/>
</dbReference>
<feature type="region of interest" description="Disordered" evidence="10">
    <location>
        <begin position="270"/>
        <end position="310"/>
    </location>
</feature>
<dbReference type="GO" id="GO:0007165">
    <property type="term" value="P:signal transduction"/>
    <property type="evidence" value="ECO:0007669"/>
    <property type="project" value="InterPro"/>
</dbReference>
<dbReference type="PROSITE" id="PS50238">
    <property type="entry name" value="RHOGAP"/>
    <property type="match status" value="1"/>
</dbReference>
<evidence type="ECO:0000256" key="8">
    <source>
        <dbReference type="ARBA" id="ARBA00023136"/>
    </source>
</evidence>
<organism evidence="12 13">
    <name type="scientific">Clytia hemisphaerica</name>
    <dbReference type="NCBI Taxonomy" id="252671"/>
    <lineage>
        <taxon>Eukaryota</taxon>
        <taxon>Metazoa</taxon>
        <taxon>Cnidaria</taxon>
        <taxon>Hydrozoa</taxon>
        <taxon>Hydroidolina</taxon>
        <taxon>Leptothecata</taxon>
        <taxon>Obeliida</taxon>
        <taxon>Clytiidae</taxon>
        <taxon>Clytia</taxon>
    </lineage>
</organism>
<dbReference type="InterPro" id="IPR000198">
    <property type="entry name" value="RhoGAP_dom"/>
</dbReference>
<dbReference type="Proteomes" id="UP000594262">
    <property type="component" value="Unplaced"/>
</dbReference>
<dbReference type="SUPFAM" id="SSF56219">
    <property type="entry name" value="DNase I-like"/>
    <property type="match status" value="1"/>
</dbReference>
<dbReference type="Gene3D" id="2.60.40.10">
    <property type="entry name" value="Immunoglobulins"/>
    <property type="match status" value="1"/>
</dbReference>
<dbReference type="Pfam" id="PF00620">
    <property type="entry name" value="RhoGAP"/>
    <property type="match status" value="1"/>
</dbReference>
<dbReference type="FunFam" id="1.10.555.10:FF:000012">
    <property type="entry name" value="Putative inositol polyphosphate 5-phosphatase OCRL-1"/>
    <property type="match status" value="1"/>
</dbReference>
<dbReference type="InterPro" id="IPR008936">
    <property type="entry name" value="Rho_GTPase_activation_prot"/>
</dbReference>